<dbReference type="EMBL" id="QXFV01000008">
    <property type="protein sequence ID" value="KAE9052594.1"/>
    <property type="molecule type" value="Genomic_DNA"/>
</dbReference>
<evidence type="ECO:0000313" key="6">
    <source>
        <dbReference type="Proteomes" id="UP000435112"/>
    </source>
</evidence>
<keyword evidence="5" id="KW-1185">Reference proteome</keyword>
<evidence type="ECO:0000313" key="3">
    <source>
        <dbReference type="EMBL" id="KAE9348988.1"/>
    </source>
</evidence>
<proteinExistence type="predicted"/>
<evidence type="ECO:0000313" key="2">
    <source>
        <dbReference type="EMBL" id="KAE9052594.1"/>
    </source>
</evidence>
<dbReference type="OrthoDB" id="123483at2759"/>
<protein>
    <recommendedName>
        <fullName evidence="7">Transposase Tc1-like domain-containing protein</fullName>
    </recommendedName>
</protein>
<comment type="caution">
    <text evidence="1">The sequence shown here is derived from an EMBL/GenBank/DDBJ whole genome shotgun (WGS) entry which is preliminary data.</text>
</comment>
<evidence type="ECO:0000313" key="5">
    <source>
        <dbReference type="Proteomes" id="UP000434957"/>
    </source>
</evidence>
<accession>A0A6A3P4Z4</accession>
<dbReference type="EMBL" id="QXFT01000267">
    <property type="protein sequence ID" value="KAE9348988.1"/>
    <property type="molecule type" value="Genomic_DNA"/>
</dbReference>
<name>A0A6A3P4Z4_9STRA</name>
<dbReference type="PANTHER" id="PTHR33889:SF7">
    <property type="entry name" value="OS04G0681850 PROTEIN"/>
    <property type="match status" value="1"/>
</dbReference>
<reference evidence="4 6" key="1">
    <citation type="submission" date="2018-09" db="EMBL/GenBank/DDBJ databases">
        <title>Genomic investigation of the strawberry pathogen Phytophthora fragariae indicates pathogenicity is determined by transcriptional variation in three key races.</title>
        <authorList>
            <person name="Adams T.M."/>
            <person name="Armitage A.D."/>
            <person name="Sobczyk M.K."/>
            <person name="Bates H.J."/>
            <person name="Dunwell J.M."/>
            <person name="Nellist C.F."/>
            <person name="Harrison R.J."/>
        </authorList>
    </citation>
    <scope>NUCLEOTIDE SEQUENCE [LARGE SCALE GENOMIC DNA]</scope>
    <source>
        <strain evidence="2 4">SCRP249</strain>
        <strain evidence="1 6">SCRP324</strain>
        <strain evidence="3 5">SCRP333</strain>
    </source>
</reference>
<dbReference type="AlphaFoldDB" id="A0A6A3P4Z4"/>
<organism evidence="1 6">
    <name type="scientific">Phytophthora rubi</name>
    <dbReference type="NCBI Taxonomy" id="129364"/>
    <lineage>
        <taxon>Eukaryota</taxon>
        <taxon>Sar</taxon>
        <taxon>Stramenopiles</taxon>
        <taxon>Oomycota</taxon>
        <taxon>Peronosporomycetes</taxon>
        <taxon>Peronosporales</taxon>
        <taxon>Peronosporaceae</taxon>
        <taxon>Phytophthora</taxon>
    </lineage>
</organism>
<evidence type="ECO:0000313" key="4">
    <source>
        <dbReference type="Proteomes" id="UP000429607"/>
    </source>
</evidence>
<gene>
    <name evidence="2" type="ORF">PR001_g340</name>
    <name evidence="1" type="ORF">PR002_g317</name>
    <name evidence="3" type="ORF">PR003_g6120</name>
</gene>
<dbReference type="Proteomes" id="UP000434957">
    <property type="component" value="Unassembled WGS sequence"/>
</dbReference>
<evidence type="ECO:0008006" key="7">
    <source>
        <dbReference type="Google" id="ProtNLM"/>
    </source>
</evidence>
<sequence>MTRTVGAKDISPESRVAVVVFLTTLSKEGRLRYGTIARAKRLFMLSRASVETIWGLRNDSEALVQPRRPYPLKKTHLSAKEVGERVAAVPLCQRQTLRALEAASGIPRSTLHRHLKSKILRRFISRVKPALTDGHKLQRLTYLKLYTSMIG</sequence>
<dbReference type="Proteomes" id="UP000429607">
    <property type="component" value="Unassembled WGS sequence"/>
</dbReference>
<evidence type="ECO:0000313" key="1">
    <source>
        <dbReference type="EMBL" id="KAE9048644.1"/>
    </source>
</evidence>
<dbReference type="PANTHER" id="PTHR33889">
    <property type="entry name" value="OS04G0681850 PROTEIN"/>
    <property type="match status" value="1"/>
</dbReference>
<dbReference type="EMBL" id="QXFU01000007">
    <property type="protein sequence ID" value="KAE9048644.1"/>
    <property type="molecule type" value="Genomic_DNA"/>
</dbReference>
<dbReference type="Proteomes" id="UP000435112">
    <property type="component" value="Unassembled WGS sequence"/>
</dbReference>